<evidence type="ECO:0000313" key="6">
    <source>
        <dbReference type="Proteomes" id="UP000271573"/>
    </source>
</evidence>
<organism evidence="5 6">
    <name type="scientific">Nocardioides baekrokdamisoli</name>
    <dbReference type="NCBI Taxonomy" id="1804624"/>
    <lineage>
        <taxon>Bacteria</taxon>
        <taxon>Bacillati</taxon>
        <taxon>Actinomycetota</taxon>
        <taxon>Actinomycetes</taxon>
        <taxon>Propionibacteriales</taxon>
        <taxon>Nocardioidaceae</taxon>
        <taxon>Nocardioides</taxon>
    </lineage>
</organism>
<evidence type="ECO:0000256" key="3">
    <source>
        <dbReference type="SAM" id="MobiDB-lite"/>
    </source>
</evidence>
<dbReference type="AlphaFoldDB" id="A0A3G9IDT2"/>
<dbReference type="Pfam" id="PF01510">
    <property type="entry name" value="Amidase_2"/>
    <property type="match status" value="1"/>
</dbReference>
<dbReference type="Gene3D" id="2.130.10.130">
    <property type="entry name" value="Integrin alpha, N-terminal"/>
    <property type="match status" value="1"/>
</dbReference>
<keyword evidence="2" id="KW-0732">Signal</keyword>
<dbReference type="GO" id="GO:0008270">
    <property type="term" value="F:zinc ion binding"/>
    <property type="evidence" value="ECO:0007669"/>
    <property type="project" value="InterPro"/>
</dbReference>
<dbReference type="EMBL" id="AP019307">
    <property type="protein sequence ID" value="BBH16522.1"/>
    <property type="molecule type" value="Genomic_DNA"/>
</dbReference>
<accession>A0A3G9IDT2</accession>
<keyword evidence="6" id="KW-1185">Reference proteome</keyword>
<gene>
    <name evidence="5" type="ORF">Back2_08090</name>
</gene>
<dbReference type="InterPro" id="IPR006619">
    <property type="entry name" value="PGRP_domain_met/bac"/>
</dbReference>
<dbReference type="RefSeq" id="WP_125566981.1">
    <property type="nucleotide sequence ID" value="NZ_AP019307.1"/>
</dbReference>
<reference evidence="5 6" key="1">
    <citation type="submission" date="2018-11" db="EMBL/GenBank/DDBJ databases">
        <title>Complete genome sequence of Nocardioides baekrokdamisoli strain KCTC 39748.</title>
        <authorList>
            <person name="Kang S.W."/>
            <person name="Lee K.C."/>
            <person name="Kim K.K."/>
            <person name="Kim J.S."/>
            <person name="Kim D.S."/>
            <person name="Ko S.H."/>
            <person name="Yang S.H."/>
            <person name="Shin Y.K."/>
            <person name="Lee J.S."/>
        </authorList>
    </citation>
    <scope>NUCLEOTIDE SEQUENCE [LARGE SCALE GENOMIC DNA]</scope>
    <source>
        <strain evidence="5 6">KCTC 39748</strain>
    </source>
</reference>
<feature type="region of interest" description="Disordered" evidence="3">
    <location>
        <begin position="223"/>
        <end position="243"/>
    </location>
</feature>
<dbReference type="InterPro" id="IPR036505">
    <property type="entry name" value="Amidase/PGRP_sf"/>
</dbReference>
<dbReference type="PANTHER" id="PTHR11022">
    <property type="entry name" value="PEPTIDOGLYCAN RECOGNITION PROTEIN"/>
    <property type="match status" value="1"/>
</dbReference>
<dbReference type="InterPro" id="IPR028994">
    <property type="entry name" value="Integrin_alpha_N"/>
</dbReference>
<evidence type="ECO:0000256" key="2">
    <source>
        <dbReference type="ARBA" id="ARBA00022729"/>
    </source>
</evidence>
<protein>
    <recommendedName>
        <fullName evidence="4">Peptidoglycan recognition protein family domain-containing protein</fullName>
    </recommendedName>
</protein>
<evidence type="ECO:0000256" key="1">
    <source>
        <dbReference type="ARBA" id="ARBA00007553"/>
    </source>
</evidence>
<feature type="domain" description="Peptidoglycan recognition protein family" evidence="4">
    <location>
        <begin position="265"/>
        <end position="409"/>
    </location>
</feature>
<dbReference type="KEGG" id="nbe:Back2_08090"/>
<dbReference type="PANTHER" id="PTHR11022:SF41">
    <property type="entry name" value="PEPTIDOGLYCAN-RECOGNITION PROTEIN LC-RELATED"/>
    <property type="match status" value="1"/>
</dbReference>
<dbReference type="CDD" id="cd06583">
    <property type="entry name" value="PGRP"/>
    <property type="match status" value="1"/>
</dbReference>
<dbReference type="InterPro" id="IPR015510">
    <property type="entry name" value="PGRP"/>
</dbReference>
<evidence type="ECO:0000313" key="5">
    <source>
        <dbReference type="EMBL" id="BBH16522.1"/>
    </source>
</evidence>
<evidence type="ECO:0000259" key="4">
    <source>
        <dbReference type="SMART" id="SM00701"/>
    </source>
</evidence>
<dbReference type="SMART" id="SM00701">
    <property type="entry name" value="PGRP"/>
    <property type="match status" value="1"/>
</dbReference>
<dbReference type="GO" id="GO:0008745">
    <property type="term" value="F:N-acetylmuramoyl-L-alanine amidase activity"/>
    <property type="evidence" value="ECO:0007669"/>
    <property type="project" value="InterPro"/>
</dbReference>
<proteinExistence type="inferred from homology"/>
<feature type="compositionally biased region" description="Polar residues" evidence="3">
    <location>
        <begin position="228"/>
        <end position="242"/>
    </location>
</feature>
<comment type="similarity">
    <text evidence="1">Belongs to the N-acetylmuramoyl-L-alanine amidase 2 family.</text>
</comment>
<dbReference type="InterPro" id="IPR013517">
    <property type="entry name" value="FG-GAP"/>
</dbReference>
<dbReference type="SUPFAM" id="SSF69318">
    <property type="entry name" value="Integrin alpha N-terminal domain"/>
    <property type="match status" value="2"/>
</dbReference>
<dbReference type="Gene3D" id="3.40.80.10">
    <property type="entry name" value="Peptidoglycan recognition protein-like"/>
    <property type="match status" value="1"/>
</dbReference>
<dbReference type="SUPFAM" id="SSF55846">
    <property type="entry name" value="N-acetylmuramoyl-L-alanine amidase-like"/>
    <property type="match status" value="1"/>
</dbReference>
<dbReference type="OrthoDB" id="514320at2"/>
<dbReference type="Proteomes" id="UP000271573">
    <property type="component" value="Chromosome"/>
</dbReference>
<dbReference type="Pfam" id="PF13517">
    <property type="entry name" value="FG-GAP_3"/>
    <property type="match status" value="3"/>
</dbReference>
<sequence>MVSKTTRSRAYFMAFSQQLLVLGAVGAALIPASAVINLDVVAQTPAHTAIGAPAPAPSATTSQTPQSSVVPVGTVKVTGHDVALTAATTAAPVKKDDSQASIRTVVSNITPVTGYGIVGLTWAHGENLAKDDVTADVRTETNGVWSGWTPLDYDDDGYAPDPKSPDGLRSRPGFGEALVGKVDFVQARLTVAKGALPTDLKLAVIDTGMATKTAVEAPAIDTARLGPNSKTPDTMLPSSPKSASEGAIAPMADTYALSAAVTAKPVIYSRAQWGADESWRDPTSLHYFEIHGGFVHHTVNSNDYTAADVPAIIRGIYYFHTHSRGWSDIGYNFLIDKFGRIWEGRYGGVDRAVVGAHAYGVNDYAFGVSAIGNYNEVRPSQALLNAEGALFAWKLSLSGVSASADRANIAGVVFNSPIQGHRDAVRVNSLNQTECPGTYLYAAIPTIRRIAAADQAGWAERNLHTSLVGPYPSIVARRASDSQIVVLPTGGISDFAAQVKVAGLPAGQTSAVPTPDVTGDGKGDLISYGPTSFSVYAGNGAGGFALTATRATTAFANLTHVTAVGDVTGDGKNDLVGINAAGHAVLLNGNGGGAFGVHVLPLVVGHPTFFLGAGVLTSDHKPDLLAISSTGVMTRFHGNGAGAFASGVTVPGSYPGGSSWSGIGDFTGDGRADIVERSASGTGYVWPGNGAGGFSHWVGPYGATASLGNIAGAAVLSGHRYPDLVGVHDGAIWMAANSGRTDLNNPIATGIFLPNANLLLNVGDWDGNGIGDFMARLSNGQLYLYRGKGNGQFYPAQLMTPGAGSWTNIAAPGDVTGDGHPDLQVQSGNSLLIVVGRGATLGFAGAYVSHAALAGTQIAAGLWDGDGAPDSIFRSGSSLTVWLGDGPGGLYASKALNLNVSAYNWIAGEAPGRGGTHPDLFARETASGALVQRTGTNLNQYRYMGSGLNAYNLLG</sequence>
<name>A0A3G9IDT2_9ACTN</name>
<dbReference type="InterPro" id="IPR002502">
    <property type="entry name" value="Amidase_domain"/>
</dbReference>
<dbReference type="GO" id="GO:0009253">
    <property type="term" value="P:peptidoglycan catabolic process"/>
    <property type="evidence" value="ECO:0007669"/>
    <property type="project" value="InterPro"/>
</dbReference>